<feature type="region of interest" description="Disordered" evidence="4">
    <location>
        <begin position="78"/>
        <end position="107"/>
    </location>
</feature>
<keyword evidence="2 3" id="KW-0040">ANK repeat</keyword>
<dbReference type="Gene3D" id="1.25.40.20">
    <property type="entry name" value="Ankyrin repeat-containing domain"/>
    <property type="match status" value="2"/>
</dbReference>
<dbReference type="InterPro" id="IPR002110">
    <property type="entry name" value="Ankyrin_rpt"/>
</dbReference>
<evidence type="ECO:0000256" key="2">
    <source>
        <dbReference type="ARBA" id="ARBA00023043"/>
    </source>
</evidence>
<accession>A0AAV3RAQ0</accession>
<dbReference type="EMBL" id="BAABME010007941">
    <property type="protein sequence ID" value="GAA0172067.1"/>
    <property type="molecule type" value="Genomic_DNA"/>
</dbReference>
<evidence type="ECO:0000256" key="3">
    <source>
        <dbReference type="PROSITE-ProRule" id="PRU00023"/>
    </source>
</evidence>
<reference evidence="5 6" key="1">
    <citation type="submission" date="2024-01" db="EMBL/GenBank/DDBJ databases">
        <title>The complete chloroplast genome sequence of Lithospermum erythrorhizon: insights into the phylogenetic relationship among Boraginaceae species and the maternal lineages of purple gromwells.</title>
        <authorList>
            <person name="Okada T."/>
            <person name="Watanabe K."/>
        </authorList>
    </citation>
    <scope>NUCLEOTIDE SEQUENCE [LARGE SCALE GENOMIC DNA]</scope>
</reference>
<evidence type="ECO:0000256" key="4">
    <source>
        <dbReference type="SAM" id="MobiDB-lite"/>
    </source>
</evidence>
<dbReference type="PANTHER" id="PTHR24198:SF165">
    <property type="entry name" value="ANKYRIN REPEAT-CONTAINING PROTEIN-RELATED"/>
    <property type="match status" value="1"/>
</dbReference>
<evidence type="ECO:0000256" key="1">
    <source>
        <dbReference type="ARBA" id="ARBA00022737"/>
    </source>
</evidence>
<dbReference type="Pfam" id="PF12796">
    <property type="entry name" value="Ank_2"/>
    <property type="match status" value="1"/>
</dbReference>
<feature type="repeat" description="ANK" evidence="3">
    <location>
        <begin position="194"/>
        <end position="226"/>
    </location>
</feature>
<feature type="compositionally biased region" description="Acidic residues" evidence="4">
    <location>
        <begin position="79"/>
        <end position="107"/>
    </location>
</feature>
<dbReference type="SMART" id="SM00248">
    <property type="entry name" value="ANK"/>
    <property type="match status" value="4"/>
</dbReference>
<dbReference type="PROSITE" id="PS50297">
    <property type="entry name" value="ANK_REP_REGION"/>
    <property type="match status" value="4"/>
</dbReference>
<dbReference type="AlphaFoldDB" id="A0AAV3RAQ0"/>
<dbReference type="Pfam" id="PF13637">
    <property type="entry name" value="Ank_4"/>
    <property type="match status" value="1"/>
</dbReference>
<evidence type="ECO:0000313" key="5">
    <source>
        <dbReference type="EMBL" id="GAA0172067.1"/>
    </source>
</evidence>
<evidence type="ECO:0008006" key="7">
    <source>
        <dbReference type="Google" id="ProtNLM"/>
    </source>
</evidence>
<organism evidence="5 6">
    <name type="scientific">Lithospermum erythrorhizon</name>
    <name type="common">Purple gromwell</name>
    <name type="synonym">Lithospermum officinale var. erythrorhizon</name>
    <dbReference type="NCBI Taxonomy" id="34254"/>
    <lineage>
        <taxon>Eukaryota</taxon>
        <taxon>Viridiplantae</taxon>
        <taxon>Streptophyta</taxon>
        <taxon>Embryophyta</taxon>
        <taxon>Tracheophyta</taxon>
        <taxon>Spermatophyta</taxon>
        <taxon>Magnoliopsida</taxon>
        <taxon>eudicotyledons</taxon>
        <taxon>Gunneridae</taxon>
        <taxon>Pentapetalae</taxon>
        <taxon>asterids</taxon>
        <taxon>lamiids</taxon>
        <taxon>Boraginales</taxon>
        <taxon>Boraginaceae</taxon>
        <taxon>Boraginoideae</taxon>
        <taxon>Lithospermeae</taxon>
        <taxon>Lithospermum</taxon>
    </lineage>
</organism>
<keyword evidence="6" id="KW-1185">Reference proteome</keyword>
<gene>
    <name evidence="5" type="ORF">LIER_25966</name>
</gene>
<dbReference type="SUPFAM" id="SSF48403">
    <property type="entry name" value="Ankyrin repeat"/>
    <property type="match status" value="1"/>
</dbReference>
<protein>
    <recommendedName>
        <fullName evidence="7">Ankyrin repeat domain-containing protein EMB506, chloroplastic</fullName>
    </recommendedName>
</protein>
<feature type="repeat" description="ANK" evidence="3">
    <location>
        <begin position="161"/>
        <end position="193"/>
    </location>
</feature>
<dbReference type="PROSITE" id="PS50088">
    <property type="entry name" value="ANK_REPEAT"/>
    <property type="match status" value="4"/>
</dbReference>
<name>A0AAV3RAQ0_LITER</name>
<dbReference type="Proteomes" id="UP001454036">
    <property type="component" value="Unassembled WGS sequence"/>
</dbReference>
<dbReference type="InterPro" id="IPR036770">
    <property type="entry name" value="Ankyrin_rpt-contain_sf"/>
</dbReference>
<keyword evidence="1" id="KW-0677">Repeat</keyword>
<evidence type="ECO:0000313" key="6">
    <source>
        <dbReference type="Proteomes" id="UP001454036"/>
    </source>
</evidence>
<proteinExistence type="predicted"/>
<dbReference type="PANTHER" id="PTHR24198">
    <property type="entry name" value="ANKYRIN REPEAT AND PROTEIN KINASE DOMAIN-CONTAINING PROTEIN"/>
    <property type="match status" value="1"/>
</dbReference>
<feature type="repeat" description="ANK" evidence="3">
    <location>
        <begin position="260"/>
        <end position="292"/>
    </location>
</feature>
<comment type="caution">
    <text evidence="5">The sequence shown here is derived from an EMBL/GenBank/DDBJ whole genome shotgun (WGS) entry which is preliminary data.</text>
</comment>
<feature type="repeat" description="ANK" evidence="3">
    <location>
        <begin position="227"/>
        <end position="259"/>
    </location>
</feature>
<dbReference type="PRINTS" id="PR01415">
    <property type="entry name" value="ANKYRIN"/>
</dbReference>
<sequence>MISLTNATLSLAQLPLRSSSITKLPFPQHISTTRTLNFSTASFFPRKRESYSINFGFKNYMQKGYGHHHGRVCFSRWEEPDEGSESEFEEEEEENDLDFESDWEGDDNGTTAEITVDGSTTLPTSNYEEDLVKEVEQLLSSEEKEILQQNEVPNLEKISTSKWNPLHTFALAGQIHYMDDLIENGVDIDVTDNDGLTALHHAIVGKKEPVISHLLRKGANPQLRDLDGATPLHYAIQVGAMQTVKLLIKYKVDLNVADNEGWTPLHVAVQSRNRDILKILLVNGADKSRRNKDGRTPLDIGFCYGKDFKSYDLVKLLKIVPANRD</sequence>